<evidence type="ECO:0000256" key="1">
    <source>
        <dbReference type="SAM" id="MobiDB-lite"/>
    </source>
</evidence>
<evidence type="ECO:0000259" key="3">
    <source>
        <dbReference type="Pfam" id="PF10536"/>
    </source>
</evidence>
<keyword evidence="5" id="KW-1185">Reference proteome</keyword>
<dbReference type="Pfam" id="PF09331">
    <property type="entry name" value="DUF1985"/>
    <property type="match status" value="1"/>
</dbReference>
<reference evidence="4 5" key="1">
    <citation type="journal article" date="2022" name="G3 (Bethesda)">
        <title>Whole-genome sequence and methylome profiling of the almond [Prunus dulcis (Mill.) D.A. Webb] cultivar 'Nonpareil'.</title>
        <authorList>
            <person name="D'Amico-Willman K.M."/>
            <person name="Ouma W.Z."/>
            <person name="Meulia T."/>
            <person name="Sideli G.M."/>
            <person name="Gradziel T.M."/>
            <person name="Fresnedo-Ramirez J."/>
        </authorList>
    </citation>
    <scope>NUCLEOTIDE SEQUENCE [LARGE SCALE GENOMIC DNA]</scope>
    <source>
        <strain evidence="4">Clone GOH B32 T37-40</strain>
    </source>
</reference>
<evidence type="ECO:0008006" key="6">
    <source>
        <dbReference type="Google" id="ProtNLM"/>
    </source>
</evidence>
<dbReference type="Pfam" id="PF10536">
    <property type="entry name" value="PMD"/>
    <property type="match status" value="1"/>
</dbReference>
<dbReference type="InterPro" id="IPR015410">
    <property type="entry name" value="DUF1985"/>
</dbReference>
<dbReference type="PANTHER" id="PTHR48449:SF1">
    <property type="entry name" value="DUF1985 DOMAIN-CONTAINING PROTEIN"/>
    <property type="match status" value="1"/>
</dbReference>
<dbReference type="Proteomes" id="UP001054821">
    <property type="component" value="Chromosome 2"/>
</dbReference>
<protein>
    <recommendedName>
        <fullName evidence="6">Aminotransferase-like plant mobile domain-containing protein</fullName>
    </recommendedName>
</protein>
<organism evidence="4 5">
    <name type="scientific">Prunus dulcis</name>
    <name type="common">Almond</name>
    <name type="synonym">Amygdalus dulcis</name>
    <dbReference type="NCBI Taxonomy" id="3755"/>
    <lineage>
        <taxon>Eukaryota</taxon>
        <taxon>Viridiplantae</taxon>
        <taxon>Streptophyta</taxon>
        <taxon>Embryophyta</taxon>
        <taxon>Tracheophyta</taxon>
        <taxon>Spermatophyta</taxon>
        <taxon>Magnoliopsida</taxon>
        <taxon>eudicotyledons</taxon>
        <taxon>Gunneridae</taxon>
        <taxon>Pentapetalae</taxon>
        <taxon>rosids</taxon>
        <taxon>fabids</taxon>
        <taxon>Rosales</taxon>
        <taxon>Rosaceae</taxon>
        <taxon>Amygdaloideae</taxon>
        <taxon>Amygdaleae</taxon>
        <taxon>Prunus</taxon>
    </lineage>
</organism>
<feature type="domain" description="DUF1985" evidence="2">
    <location>
        <begin position="622"/>
        <end position="741"/>
    </location>
</feature>
<dbReference type="AlphaFoldDB" id="A0AAD4WGT4"/>
<evidence type="ECO:0000313" key="5">
    <source>
        <dbReference type="Proteomes" id="UP001054821"/>
    </source>
</evidence>
<comment type="caution">
    <text evidence="4">The sequence shown here is derived from an EMBL/GenBank/DDBJ whole genome shotgun (WGS) entry which is preliminary data.</text>
</comment>
<name>A0AAD4WGT4_PRUDU</name>
<proteinExistence type="predicted"/>
<accession>A0AAD4WGT4</accession>
<gene>
    <name evidence="4" type="ORF">L3X38_009667</name>
</gene>
<feature type="region of interest" description="Disordered" evidence="1">
    <location>
        <begin position="761"/>
        <end position="780"/>
    </location>
</feature>
<feature type="compositionally biased region" description="Basic and acidic residues" evidence="1">
    <location>
        <begin position="1135"/>
        <end position="1144"/>
    </location>
</feature>
<evidence type="ECO:0000259" key="2">
    <source>
        <dbReference type="Pfam" id="PF09331"/>
    </source>
</evidence>
<feature type="region of interest" description="Disordered" evidence="1">
    <location>
        <begin position="882"/>
        <end position="912"/>
    </location>
</feature>
<evidence type="ECO:0000313" key="4">
    <source>
        <dbReference type="EMBL" id="KAI5341792.1"/>
    </source>
</evidence>
<feature type="domain" description="Aminotransferase-like plant mobile" evidence="3">
    <location>
        <begin position="149"/>
        <end position="487"/>
    </location>
</feature>
<dbReference type="EMBL" id="JAJFAZ020000002">
    <property type="protein sequence ID" value="KAI5341792.1"/>
    <property type="molecule type" value="Genomic_DNA"/>
</dbReference>
<sequence length="1269" mass="143204">MDANGQLYVQRVLDKKGLPIGQEYDRSMPLNSVQIDVPPEDRVTWFTTENVNSGYCEFIPDDGILKVCRVHGSKFEACTLMEVNNNTDGDTEVGHKNDFPPILCKMLKSKTDWGRELSIRGLAEFRPGILEWTEAILRDFKEELFRAEIYGAVAVSRYPYMYSLSVWKAFLELWGPLTNTLHQGNGEMGISLYDLKIIGGLPILGVPYEEFIPPNRDLHCEAMFPPTIRELLLIYSQLCSLYDQKCVFWDQWVAHFFRGKIIYGTFGEGNILKPRENLMARKLNLEISTEGRLTAFLAFFLSRFALPSRGSRIRPETFYMASLMARGIKVSIAPTVLGYIYHGLGETVTCPRGPGTSLACFPVHYVIGWMGEYFPCLYRCHNDIEFPASYPHLTRYAGIAANDMDISKARVIFRSDISMRYRPSAFDEHDGLTFMDDEKLSDDRFEMLVCTRSSKLPIRVDNKLWLEPYHPNRFARQFGFDQGVPSDKLGFGISKRSHFLSRPCLFAASVSLHSPGSESVVLHSAPTVSSLFLSQRQGNMVGEMKLMIAEEQKFQGKALSLSHTKTAITTIKEKFTEQQLQMFEQSCFGHLLGIEDLKWTSPIVHGLLLRKADPKTVSQLNGIKFIVGKKVIQFTAQQFCIVTGLRFGNLPFIPIPTNENCSLKRKYFANDKAVNLLELEKAFLDCDDVDDVFKLGFLYFAVFVLLGSEKHVHIDMRYLKLAEDLEEFGKYPWGAVSYAKTNASLLRALCADYQRVKVPTKTAKTKKSGKKPTTTATGRPREYHLKGFPYALQIWAYEVFPALAALHLVVHEENAHIPRLLHWRSNSSPRFYELMSQVFENREVDVQLLRPSVMDKQQPYWTWGDSADDSEELVDLLGDDAEQQTGTSASVEEKEKDIDDTANLPSSSKGTVASRELRTLKRDFQRTKDELAKVSLSNRALCDRVHQLEDKVRKESMKAEKEFEKNTKCVEDFRNTLASMEHYFKLEIEQLKKQNGGVNEAAEGHEDLGSPHMNEGGNNDLSPLHAYVSPPTEPAVMETQVPGDGAEPSAAMVVEEAKMAASVPHSEVHEVADLAKSDELPTPEDVAGCDEICQRVMKLLEDWKITKSMPSGGLMNPPSLPTVTMAGDEEGSSSVEKKEVEGKGCRQKRPAQTLLSPFTDPLRKKRTMTVSAATATPPCFDPSKSLPIEDVKAVLQFCSAWKSDISAEVQLESFSVGADFFYRLVDETEWMSSRHLDMATFLIRKRQLSHPLVFGTDWTTADCCLQVNM</sequence>
<dbReference type="InterPro" id="IPR019557">
    <property type="entry name" value="AminoTfrase-like_pln_mobile"/>
</dbReference>
<feature type="region of interest" description="Disordered" evidence="1">
    <location>
        <begin position="1126"/>
        <end position="1146"/>
    </location>
</feature>
<dbReference type="PANTHER" id="PTHR48449">
    <property type="entry name" value="DUF1985 DOMAIN-CONTAINING PROTEIN"/>
    <property type="match status" value="1"/>
</dbReference>